<accession>A0ABS5L1Z3</accession>
<dbReference type="RefSeq" id="WP_212017828.1">
    <property type="nucleotide sequence ID" value="NZ_JAAFYZ010000183.1"/>
</dbReference>
<dbReference type="InterPro" id="IPR001574">
    <property type="entry name" value="Ribosome_inactivat_prot"/>
</dbReference>
<name>A0ABS5L1Z3_9ACTN</name>
<dbReference type="PANTHER" id="PTHR33453:SF34">
    <property type="entry name" value="RIBOSOME-INACTIVATING PROTEIN"/>
    <property type="match status" value="1"/>
</dbReference>
<dbReference type="PANTHER" id="PTHR33453">
    <property type="match status" value="1"/>
</dbReference>
<dbReference type="EMBL" id="JAAFYZ010000183">
    <property type="protein sequence ID" value="MBS2552343.1"/>
    <property type="molecule type" value="Genomic_DNA"/>
</dbReference>
<evidence type="ECO:0008006" key="4">
    <source>
        <dbReference type="Google" id="ProtNLM"/>
    </source>
</evidence>
<keyword evidence="3" id="KW-1185">Reference proteome</keyword>
<dbReference type="PRINTS" id="PR00396">
    <property type="entry name" value="SHIGARICIN"/>
</dbReference>
<dbReference type="Gene3D" id="3.40.420.10">
    <property type="entry name" value="Ricin (A subunit), domain 1"/>
    <property type="match status" value="1"/>
</dbReference>
<protein>
    <recommendedName>
        <fullName evidence="4">Ribosome inactivating protein</fullName>
    </recommendedName>
</protein>
<reference evidence="2 3" key="1">
    <citation type="submission" date="2020-02" db="EMBL/GenBank/DDBJ databases">
        <title>Acidophilic actinobacteria isolated from forest soil.</title>
        <authorList>
            <person name="Golinska P."/>
        </authorList>
    </citation>
    <scope>NUCLEOTIDE SEQUENCE [LARGE SCALE GENOMIC DNA]</scope>
    <source>
        <strain evidence="2 3">NL8</strain>
    </source>
</reference>
<organism evidence="2 3">
    <name type="scientific">Catenulispora pinistramenti</name>
    <dbReference type="NCBI Taxonomy" id="2705254"/>
    <lineage>
        <taxon>Bacteria</taxon>
        <taxon>Bacillati</taxon>
        <taxon>Actinomycetota</taxon>
        <taxon>Actinomycetes</taxon>
        <taxon>Catenulisporales</taxon>
        <taxon>Catenulisporaceae</taxon>
        <taxon>Catenulispora</taxon>
    </lineage>
</organism>
<dbReference type="InterPro" id="IPR016138">
    <property type="entry name" value="Ribosome_inactivat_prot_sub1"/>
</dbReference>
<comment type="caution">
    <text evidence="2">The sequence shown here is derived from an EMBL/GenBank/DDBJ whole genome shotgun (WGS) entry which is preliminary data.</text>
</comment>
<dbReference type="InterPro" id="IPR017989">
    <property type="entry name" value="Ribosome_inactivat_1/2"/>
</dbReference>
<feature type="signal peptide" evidence="1">
    <location>
        <begin position="1"/>
        <end position="26"/>
    </location>
</feature>
<dbReference type="Proteomes" id="UP000730482">
    <property type="component" value="Unassembled WGS sequence"/>
</dbReference>
<gene>
    <name evidence="2" type="ORF">KGQ19_36360</name>
</gene>
<evidence type="ECO:0000313" key="2">
    <source>
        <dbReference type="EMBL" id="MBS2552343.1"/>
    </source>
</evidence>
<dbReference type="Pfam" id="PF00161">
    <property type="entry name" value="RIP"/>
    <property type="match status" value="1"/>
</dbReference>
<proteinExistence type="predicted"/>
<evidence type="ECO:0000313" key="3">
    <source>
        <dbReference type="Proteomes" id="UP000730482"/>
    </source>
</evidence>
<dbReference type="InterPro" id="IPR036041">
    <property type="entry name" value="Ribosome-inact_prot_sf"/>
</dbReference>
<feature type="chain" id="PRO_5045246548" description="Ribosome inactivating protein" evidence="1">
    <location>
        <begin position="27"/>
        <end position="308"/>
    </location>
</feature>
<evidence type="ECO:0000256" key="1">
    <source>
        <dbReference type="SAM" id="SignalP"/>
    </source>
</evidence>
<keyword evidence="1" id="KW-0732">Signal</keyword>
<dbReference type="SUPFAM" id="SSF56371">
    <property type="entry name" value="Ribosome inactivating proteins (RIP)"/>
    <property type="match status" value="1"/>
</dbReference>
<sequence length="308" mass="33157">MRIAAFLVTVSLAMMAVVTSTGVAKADTPANGVGHVYLNLSSPGPTAQSDYGSFISSLRAAAGHPYRQGVYVTQPSSNALIRVDVTAPGGEVLWLWLTPGDLYVRGFTSQTDNITYYFADYVNGTPTFNMQTVFQSIGDNSLLPASRATSILDFGSNYNSMVQAAGRGRESMPISFNDLVGSVVNLANTGYPYGSNQQAIARSLMYMIQYTSESARFWDVYGVMAATMVSWSGFYNGLPILQQYLENSWDQISQYGFGVSQNPGTGPVNVNGVGTFSSWNDVAARMAILLAAAYVGYDPNGNWAKTEL</sequence>